<organism evidence="7 8">
    <name type="scientific">Saccharopolyspora gloriosae</name>
    <dbReference type="NCBI Taxonomy" id="455344"/>
    <lineage>
        <taxon>Bacteria</taxon>
        <taxon>Bacillati</taxon>
        <taxon>Actinomycetota</taxon>
        <taxon>Actinomycetes</taxon>
        <taxon>Pseudonocardiales</taxon>
        <taxon>Pseudonocardiaceae</taxon>
        <taxon>Saccharopolyspora</taxon>
    </lineage>
</organism>
<dbReference type="Pfam" id="PF06803">
    <property type="entry name" value="DUF1232"/>
    <property type="match status" value="1"/>
</dbReference>
<dbReference type="EMBL" id="JACHIV010000001">
    <property type="protein sequence ID" value="MBB5069553.1"/>
    <property type="molecule type" value="Genomic_DNA"/>
</dbReference>
<evidence type="ECO:0000256" key="2">
    <source>
        <dbReference type="ARBA" id="ARBA00022692"/>
    </source>
</evidence>
<evidence type="ECO:0000259" key="6">
    <source>
        <dbReference type="Pfam" id="PF06803"/>
    </source>
</evidence>
<evidence type="ECO:0000256" key="4">
    <source>
        <dbReference type="ARBA" id="ARBA00023136"/>
    </source>
</evidence>
<keyword evidence="8" id="KW-1185">Reference proteome</keyword>
<comment type="subcellular location">
    <subcellularLocation>
        <location evidence="1">Endomembrane system</location>
        <topology evidence="1">Multi-pass membrane protein</topology>
    </subcellularLocation>
</comment>
<protein>
    <submittedName>
        <fullName evidence="7">Uncharacterized membrane protein YkvA (DUF1232 family)</fullName>
    </submittedName>
</protein>
<reference evidence="7 8" key="1">
    <citation type="submission" date="2020-08" db="EMBL/GenBank/DDBJ databases">
        <title>Sequencing the genomes of 1000 actinobacteria strains.</title>
        <authorList>
            <person name="Klenk H.-P."/>
        </authorList>
    </citation>
    <scope>NUCLEOTIDE SEQUENCE [LARGE SCALE GENOMIC DNA]</scope>
    <source>
        <strain evidence="7 8">DSM 45582</strain>
    </source>
</reference>
<gene>
    <name evidence="7" type="ORF">BJ969_002641</name>
</gene>
<evidence type="ECO:0000313" key="8">
    <source>
        <dbReference type="Proteomes" id="UP000580474"/>
    </source>
</evidence>
<dbReference type="InterPro" id="IPR010652">
    <property type="entry name" value="DUF1232"/>
</dbReference>
<keyword evidence="3 5" id="KW-1133">Transmembrane helix</keyword>
<proteinExistence type="predicted"/>
<feature type="domain" description="DUF1232" evidence="6">
    <location>
        <begin position="99"/>
        <end position="133"/>
    </location>
</feature>
<evidence type="ECO:0000256" key="1">
    <source>
        <dbReference type="ARBA" id="ARBA00004127"/>
    </source>
</evidence>
<accession>A0A840NH59</accession>
<dbReference type="AlphaFoldDB" id="A0A840NH59"/>
<sequence length="158" mass="16498">MIAVGGVLVLAGLITLVVGDWSGQWWLLPGGLIAAGIGVLVAGVVARVRRRLAPLRAARRVASSAPGTGGPVQRLRAIPSMIAAPWRGGEAAVPRYQTVLWLAGVLYLIWPLDVIPDLLPLVGITDDIGVGAWLVTSLYAEAGNQIARQRAIGAAEQD</sequence>
<name>A0A840NH59_9PSEU</name>
<keyword evidence="2 5" id="KW-0812">Transmembrane</keyword>
<evidence type="ECO:0000256" key="5">
    <source>
        <dbReference type="SAM" id="Phobius"/>
    </source>
</evidence>
<dbReference type="GO" id="GO:0012505">
    <property type="term" value="C:endomembrane system"/>
    <property type="evidence" value="ECO:0007669"/>
    <property type="project" value="UniProtKB-SubCell"/>
</dbReference>
<feature type="transmembrane region" description="Helical" evidence="5">
    <location>
        <begin position="29"/>
        <end position="46"/>
    </location>
</feature>
<evidence type="ECO:0000313" key="7">
    <source>
        <dbReference type="EMBL" id="MBB5069553.1"/>
    </source>
</evidence>
<comment type="caution">
    <text evidence="7">The sequence shown here is derived from an EMBL/GenBank/DDBJ whole genome shotgun (WGS) entry which is preliminary data.</text>
</comment>
<keyword evidence="4 5" id="KW-0472">Membrane</keyword>
<dbReference type="RefSeq" id="WP_184479227.1">
    <property type="nucleotide sequence ID" value="NZ_JACHIV010000001.1"/>
</dbReference>
<dbReference type="Proteomes" id="UP000580474">
    <property type="component" value="Unassembled WGS sequence"/>
</dbReference>
<evidence type="ECO:0000256" key="3">
    <source>
        <dbReference type="ARBA" id="ARBA00022989"/>
    </source>
</evidence>